<evidence type="ECO:0000256" key="1">
    <source>
        <dbReference type="ARBA" id="ARBA00014286"/>
    </source>
</evidence>
<dbReference type="PANTHER" id="PTHR31571">
    <property type="entry name" value="ALTERED INHERITANCE OF MITOCHONDRIA PROTEIN 6"/>
    <property type="match status" value="1"/>
</dbReference>
<dbReference type="OrthoDB" id="9794455at2"/>
<keyword evidence="4" id="KW-1185">Reference proteome</keyword>
<gene>
    <name evidence="3" type="ORF">Mal64_29530</name>
</gene>
<evidence type="ECO:0000256" key="2">
    <source>
        <dbReference type="SAM" id="SignalP"/>
    </source>
</evidence>
<evidence type="ECO:0000313" key="3">
    <source>
        <dbReference type="EMBL" id="TWT87414.1"/>
    </source>
</evidence>
<dbReference type="GO" id="GO:0006629">
    <property type="term" value="P:lipid metabolic process"/>
    <property type="evidence" value="ECO:0007669"/>
    <property type="project" value="InterPro"/>
</dbReference>
<sequence length="288" mass="30464" precursor="true">MLHRSTLALLLLAVGAITARAETPRVSSDAAGGLAVRGSLGHSHNDYAQAEPLVAALRAGALGIEADVFPVDGELLVAHDREDARPGKTLRSMYLAPLFEAFERLGGADDSQPFRGRVRESGSPVVLLIDFKADGERSWELLERRLAEFPGLCRRVRTSASGEAVVTEGPLIVVVSGKRPVETITAAADRRSAIDGRYPADLKSDRPAHLMPMVSVNAGHLLPIAAKEPGGMPVVLSEFAQAAAAKGRLARAWATPDDPAVWGMLREAGMQLINTDNPSALAGFLAAD</sequence>
<protein>
    <recommendedName>
        <fullName evidence="1">Altered inheritance of mitochondria protein 6</fullName>
    </recommendedName>
</protein>
<dbReference type="InterPro" id="IPR017946">
    <property type="entry name" value="PLC-like_Pdiesterase_TIM-brl"/>
</dbReference>
<dbReference type="EMBL" id="SJPQ01000003">
    <property type="protein sequence ID" value="TWT87414.1"/>
    <property type="molecule type" value="Genomic_DNA"/>
</dbReference>
<name>A0A5C5ZJ65_9BACT</name>
<dbReference type="Gene3D" id="3.20.20.190">
    <property type="entry name" value="Phosphatidylinositol (PI) phosphodiesterase"/>
    <property type="match status" value="1"/>
</dbReference>
<reference evidence="3 4" key="1">
    <citation type="submission" date="2019-02" db="EMBL/GenBank/DDBJ databases">
        <title>Deep-cultivation of Planctomycetes and their phenomic and genomic characterization uncovers novel biology.</title>
        <authorList>
            <person name="Wiegand S."/>
            <person name="Jogler M."/>
            <person name="Boedeker C."/>
            <person name="Pinto D."/>
            <person name="Vollmers J."/>
            <person name="Rivas-Marin E."/>
            <person name="Kohn T."/>
            <person name="Peeters S.H."/>
            <person name="Heuer A."/>
            <person name="Rast P."/>
            <person name="Oberbeckmann S."/>
            <person name="Bunk B."/>
            <person name="Jeske O."/>
            <person name="Meyerdierks A."/>
            <person name="Storesund J.E."/>
            <person name="Kallscheuer N."/>
            <person name="Luecker S."/>
            <person name="Lage O.M."/>
            <person name="Pohl T."/>
            <person name="Merkel B.J."/>
            <person name="Hornburger P."/>
            <person name="Mueller R.-W."/>
            <person name="Bruemmer F."/>
            <person name="Labrenz M."/>
            <person name="Spormann A.M."/>
            <person name="Op Den Camp H."/>
            <person name="Overmann J."/>
            <person name="Amann R."/>
            <person name="Jetten M.S.M."/>
            <person name="Mascher T."/>
            <person name="Medema M.H."/>
            <person name="Devos D.P."/>
            <person name="Kaster A.-K."/>
            <person name="Ovreas L."/>
            <person name="Rohde M."/>
            <person name="Galperin M.Y."/>
            <person name="Jogler C."/>
        </authorList>
    </citation>
    <scope>NUCLEOTIDE SEQUENCE [LARGE SCALE GENOMIC DNA]</scope>
    <source>
        <strain evidence="3 4">Mal64</strain>
    </source>
</reference>
<feature type="signal peptide" evidence="2">
    <location>
        <begin position="1"/>
        <end position="21"/>
    </location>
</feature>
<dbReference type="Pfam" id="PF13653">
    <property type="entry name" value="GDPD_2"/>
    <property type="match status" value="1"/>
</dbReference>
<dbReference type="PANTHER" id="PTHR31571:SF1">
    <property type="entry name" value="ALTERED INHERITANCE OF MITOCHONDRIA PROTEIN 6"/>
    <property type="match status" value="1"/>
</dbReference>
<keyword evidence="2" id="KW-0732">Signal</keyword>
<accession>A0A5C5ZJ65</accession>
<dbReference type="AlphaFoldDB" id="A0A5C5ZJ65"/>
<dbReference type="GO" id="GO:0008081">
    <property type="term" value="F:phosphoric diester hydrolase activity"/>
    <property type="evidence" value="ECO:0007669"/>
    <property type="project" value="InterPro"/>
</dbReference>
<organism evidence="3 4">
    <name type="scientific">Pseudobythopirellula maris</name>
    <dbReference type="NCBI Taxonomy" id="2527991"/>
    <lineage>
        <taxon>Bacteria</taxon>
        <taxon>Pseudomonadati</taxon>
        <taxon>Planctomycetota</taxon>
        <taxon>Planctomycetia</taxon>
        <taxon>Pirellulales</taxon>
        <taxon>Lacipirellulaceae</taxon>
        <taxon>Pseudobythopirellula</taxon>
    </lineage>
</organism>
<dbReference type="SUPFAM" id="SSF51695">
    <property type="entry name" value="PLC-like phosphodiesterases"/>
    <property type="match status" value="1"/>
</dbReference>
<dbReference type="InterPro" id="IPR051236">
    <property type="entry name" value="HAT_RTT109-like"/>
</dbReference>
<evidence type="ECO:0000313" key="4">
    <source>
        <dbReference type="Proteomes" id="UP000315440"/>
    </source>
</evidence>
<proteinExistence type="predicted"/>
<comment type="caution">
    <text evidence="3">The sequence shown here is derived from an EMBL/GenBank/DDBJ whole genome shotgun (WGS) entry which is preliminary data.</text>
</comment>
<feature type="chain" id="PRO_5022768073" description="Altered inheritance of mitochondria protein 6" evidence="2">
    <location>
        <begin position="22"/>
        <end position="288"/>
    </location>
</feature>
<dbReference type="Proteomes" id="UP000315440">
    <property type="component" value="Unassembled WGS sequence"/>
</dbReference>